<dbReference type="EMBL" id="FOCQ01000012">
    <property type="protein sequence ID" value="SEN47386.1"/>
    <property type="molecule type" value="Genomic_DNA"/>
</dbReference>
<evidence type="ECO:0000256" key="5">
    <source>
        <dbReference type="ARBA" id="ARBA00022989"/>
    </source>
</evidence>
<dbReference type="GO" id="GO:0005886">
    <property type="term" value="C:plasma membrane"/>
    <property type="evidence" value="ECO:0007669"/>
    <property type="project" value="UniProtKB-SubCell"/>
</dbReference>
<dbReference type="RefSeq" id="WP_089970280.1">
    <property type="nucleotide sequence ID" value="NZ_FOCQ01000012.1"/>
</dbReference>
<dbReference type="STRING" id="1173111.SAMN05444955_11270"/>
<feature type="transmembrane region" description="Helical" evidence="7">
    <location>
        <begin position="277"/>
        <end position="294"/>
    </location>
</feature>
<evidence type="ECO:0008006" key="10">
    <source>
        <dbReference type="Google" id="ProtNLM"/>
    </source>
</evidence>
<evidence type="ECO:0000256" key="7">
    <source>
        <dbReference type="SAM" id="Phobius"/>
    </source>
</evidence>
<keyword evidence="4 7" id="KW-0812">Transmembrane</keyword>
<evidence type="ECO:0000256" key="3">
    <source>
        <dbReference type="ARBA" id="ARBA00022475"/>
    </source>
</evidence>
<feature type="transmembrane region" description="Helical" evidence="7">
    <location>
        <begin position="341"/>
        <end position="360"/>
    </location>
</feature>
<dbReference type="OrthoDB" id="9810876at2"/>
<accession>A0A1H8GTU6</accession>
<keyword evidence="6 7" id="KW-0472">Membrane</keyword>
<sequence length="361" mass="40178">MIRFIRNFYVEITGILVLGAFLYLLTSGYGLLFSLSELIRSGSVDLGPKWQNMSTIFLSIFIEGLPFILFGVFLSCLIHVYVKEETIWRWTPKNPLLSIPMATCLGLLLPVCECGIVPVARRLVQKGLPPYVAFTFLLAVPIVNPITILSTYFAFGDSWDMVFARTLTGAGIAALMGFLFYLFFRRVPVLKEEKQTACTHEQGSCGHESHAEERHVHHPEDRCDHHAHAEGGKWMHALHHAVFEFINMGKYFVLGALIAAGFQTFVGLSAIKSFSEQEGLALLMMMGLAFCLSICSNADAFLAASFRSAMGTVPLLGFLIYGPMMDLKNLLMMLGSFRLPVILFFFGGTTILTLLSVFLLF</sequence>
<comment type="subcellular location">
    <subcellularLocation>
        <location evidence="1">Cell membrane</location>
        <topology evidence="1">Multi-pass membrane protein</topology>
    </subcellularLocation>
</comment>
<evidence type="ECO:0000256" key="1">
    <source>
        <dbReference type="ARBA" id="ARBA00004651"/>
    </source>
</evidence>
<feature type="transmembrane region" description="Helical" evidence="7">
    <location>
        <begin position="251"/>
        <end position="271"/>
    </location>
</feature>
<dbReference type="Pfam" id="PF03773">
    <property type="entry name" value="ArsP_1"/>
    <property type="match status" value="1"/>
</dbReference>
<feature type="transmembrane region" description="Helical" evidence="7">
    <location>
        <begin position="301"/>
        <end position="321"/>
    </location>
</feature>
<comment type="similarity">
    <text evidence="2">Belongs to the UPF0718 family.</text>
</comment>
<dbReference type="AlphaFoldDB" id="A0A1H8GTU6"/>
<keyword evidence="3" id="KW-1003">Cell membrane</keyword>
<reference evidence="8 9" key="1">
    <citation type="submission" date="2016-10" db="EMBL/GenBank/DDBJ databases">
        <authorList>
            <person name="de Groot N.N."/>
        </authorList>
    </citation>
    <scope>NUCLEOTIDE SEQUENCE [LARGE SCALE GENOMIC DNA]</scope>
    <source>
        <strain evidence="8 9">DSM 46701</strain>
    </source>
</reference>
<dbReference type="PANTHER" id="PTHR34184:SF4">
    <property type="entry name" value="UPF0718 PROTEIN YCGR"/>
    <property type="match status" value="1"/>
</dbReference>
<feature type="transmembrane region" description="Helical" evidence="7">
    <location>
        <begin position="56"/>
        <end position="82"/>
    </location>
</feature>
<evidence type="ECO:0000313" key="8">
    <source>
        <dbReference type="EMBL" id="SEN47386.1"/>
    </source>
</evidence>
<keyword evidence="9" id="KW-1185">Reference proteome</keyword>
<evidence type="ECO:0000313" key="9">
    <source>
        <dbReference type="Proteomes" id="UP000199695"/>
    </source>
</evidence>
<gene>
    <name evidence="8" type="ORF">SAMN05444955_11270</name>
</gene>
<dbReference type="InterPro" id="IPR005524">
    <property type="entry name" value="DUF318"/>
</dbReference>
<name>A0A1H8GTU6_9BACL</name>
<dbReference type="PANTHER" id="PTHR34184">
    <property type="entry name" value="UPF0718 PROTEIN YCGR"/>
    <property type="match status" value="1"/>
</dbReference>
<evidence type="ECO:0000256" key="6">
    <source>
        <dbReference type="ARBA" id="ARBA00023136"/>
    </source>
</evidence>
<feature type="transmembrane region" description="Helical" evidence="7">
    <location>
        <begin position="12"/>
        <end position="35"/>
    </location>
</feature>
<feature type="transmembrane region" description="Helical" evidence="7">
    <location>
        <begin position="161"/>
        <end position="184"/>
    </location>
</feature>
<evidence type="ECO:0000256" key="2">
    <source>
        <dbReference type="ARBA" id="ARBA00006386"/>
    </source>
</evidence>
<organism evidence="8 9">
    <name type="scientific">Lihuaxuella thermophila</name>
    <dbReference type="NCBI Taxonomy" id="1173111"/>
    <lineage>
        <taxon>Bacteria</taxon>
        <taxon>Bacillati</taxon>
        <taxon>Bacillota</taxon>
        <taxon>Bacilli</taxon>
        <taxon>Bacillales</taxon>
        <taxon>Thermoactinomycetaceae</taxon>
        <taxon>Lihuaxuella</taxon>
    </lineage>
</organism>
<dbReference type="InterPro" id="IPR052923">
    <property type="entry name" value="UPF0718"/>
</dbReference>
<feature type="transmembrane region" description="Helical" evidence="7">
    <location>
        <begin position="131"/>
        <end position="155"/>
    </location>
</feature>
<dbReference type="Proteomes" id="UP000199695">
    <property type="component" value="Unassembled WGS sequence"/>
</dbReference>
<keyword evidence="5 7" id="KW-1133">Transmembrane helix</keyword>
<evidence type="ECO:0000256" key="4">
    <source>
        <dbReference type="ARBA" id="ARBA00022692"/>
    </source>
</evidence>
<protein>
    <recommendedName>
        <fullName evidence="10">Permease</fullName>
    </recommendedName>
</protein>
<proteinExistence type="inferred from homology"/>